<comment type="caution">
    <text evidence="6">The sequence shown here is derived from an EMBL/GenBank/DDBJ whole genome shotgun (WGS) entry which is preliminary data.</text>
</comment>
<dbReference type="InterPro" id="IPR006447">
    <property type="entry name" value="Myb_dom_plants"/>
</dbReference>
<evidence type="ECO:0000256" key="1">
    <source>
        <dbReference type="ARBA" id="ARBA00023015"/>
    </source>
</evidence>
<name>A0A426XTG6_ENSVE</name>
<keyword evidence="2" id="KW-0804">Transcription</keyword>
<keyword evidence="3" id="KW-0539">Nucleus</keyword>
<dbReference type="GO" id="GO:0003700">
    <property type="term" value="F:DNA-binding transcription factor activity"/>
    <property type="evidence" value="ECO:0007669"/>
    <property type="project" value="InterPro"/>
</dbReference>
<dbReference type="InterPro" id="IPR025756">
    <property type="entry name" value="Myb_CC_LHEQLE"/>
</dbReference>
<dbReference type="InterPro" id="IPR009057">
    <property type="entry name" value="Homeodomain-like_sf"/>
</dbReference>
<evidence type="ECO:0000313" key="6">
    <source>
        <dbReference type="EMBL" id="RRT42754.1"/>
    </source>
</evidence>
<evidence type="ECO:0000259" key="5">
    <source>
        <dbReference type="Pfam" id="PF14379"/>
    </source>
</evidence>
<feature type="compositionally biased region" description="Basic and acidic residues" evidence="4">
    <location>
        <begin position="165"/>
        <end position="178"/>
    </location>
</feature>
<dbReference type="AlphaFoldDB" id="A0A426XTG6"/>
<accession>A0A426XTG6</accession>
<evidence type="ECO:0000256" key="3">
    <source>
        <dbReference type="ARBA" id="ARBA00023242"/>
    </source>
</evidence>
<feature type="compositionally biased region" description="Polar residues" evidence="4">
    <location>
        <begin position="121"/>
        <end position="136"/>
    </location>
</feature>
<dbReference type="PANTHER" id="PTHR31499">
    <property type="entry name" value="MYB FAMILY TRANSCRIPTION FACTOR PHL11"/>
    <property type="match status" value="1"/>
</dbReference>
<dbReference type="Gene3D" id="1.10.10.60">
    <property type="entry name" value="Homeodomain-like"/>
    <property type="match status" value="1"/>
</dbReference>
<dbReference type="SUPFAM" id="SSF46689">
    <property type="entry name" value="Homeodomain-like"/>
    <property type="match status" value="1"/>
</dbReference>
<feature type="compositionally biased region" description="Polar residues" evidence="4">
    <location>
        <begin position="1"/>
        <end position="11"/>
    </location>
</feature>
<feature type="domain" description="MYB-CC type transcription factor LHEQLE-containing" evidence="5">
    <location>
        <begin position="86"/>
        <end position="110"/>
    </location>
</feature>
<reference evidence="6 7" key="1">
    <citation type="journal article" date="2014" name="Agronomy (Basel)">
        <title>A Draft Genome Sequence for Ensete ventricosum, the Drought-Tolerant Tree Against Hunger.</title>
        <authorList>
            <person name="Harrison J."/>
            <person name="Moore K.A."/>
            <person name="Paszkiewicz K."/>
            <person name="Jones T."/>
            <person name="Grant M."/>
            <person name="Ambacheew D."/>
            <person name="Muzemil S."/>
            <person name="Studholme D.J."/>
        </authorList>
    </citation>
    <scope>NUCLEOTIDE SEQUENCE [LARGE SCALE GENOMIC DNA]</scope>
</reference>
<sequence>MQQPQTDQSVPCHSGEACAVTSPSSSAATAAAKPRMRWTPELHECFINAVNQLGGSERMSEKKTNQSEELPSLDLKTLFSPFLSQIQRNLQLRIEEQGKYLQMMFEKQYKSTMDRIHCSSTVEKPTTISSDQTHSTAKIELPEAGNSSTDSKITEGFRQVSNKWKMPEVEPSNEKEINDLTSSLPPSKHSRINNEDS</sequence>
<evidence type="ECO:0000313" key="7">
    <source>
        <dbReference type="Proteomes" id="UP000287651"/>
    </source>
</evidence>
<keyword evidence="1" id="KW-0805">Transcription regulation</keyword>
<dbReference type="Pfam" id="PF14379">
    <property type="entry name" value="Myb_CC_LHEQLE"/>
    <property type="match status" value="1"/>
</dbReference>
<proteinExistence type="predicted"/>
<dbReference type="GO" id="GO:0003677">
    <property type="term" value="F:DNA binding"/>
    <property type="evidence" value="ECO:0007669"/>
    <property type="project" value="InterPro"/>
</dbReference>
<feature type="region of interest" description="Disordered" evidence="4">
    <location>
        <begin position="1"/>
        <end position="34"/>
    </location>
</feature>
<organism evidence="6 7">
    <name type="scientific">Ensete ventricosum</name>
    <name type="common">Abyssinian banana</name>
    <name type="synonym">Musa ensete</name>
    <dbReference type="NCBI Taxonomy" id="4639"/>
    <lineage>
        <taxon>Eukaryota</taxon>
        <taxon>Viridiplantae</taxon>
        <taxon>Streptophyta</taxon>
        <taxon>Embryophyta</taxon>
        <taxon>Tracheophyta</taxon>
        <taxon>Spermatophyta</taxon>
        <taxon>Magnoliopsida</taxon>
        <taxon>Liliopsida</taxon>
        <taxon>Zingiberales</taxon>
        <taxon>Musaceae</taxon>
        <taxon>Ensete</taxon>
    </lineage>
</organism>
<dbReference type="Proteomes" id="UP000287651">
    <property type="component" value="Unassembled WGS sequence"/>
</dbReference>
<protein>
    <recommendedName>
        <fullName evidence="5">MYB-CC type transcription factor LHEQLE-containing domain-containing protein</fullName>
    </recommendedName>
</protein>
<feature type="compositionally biased region" description="Low complexity" evidence="4">
    <location>
        <begin position="17"/>
        <end position="32"/>
    </location>
</feature>
<evidence type="ECO:0000256" key="4">
    <source>
        <dbReference type="SAM" id="MobiDB-lite"/>
    </source>
</evidence>
<dbReference type="InterPro" id="IPR046955">
    <property type="entry name" value="PHR1-like"/>
</dbReference>
<dbReference type="PANTHER" id="PTHR31499:SF80">
    <property type="entry name" value="HTH MYB-TYPE DOMAIN-CONTAINING PROTEIN"/>
    <property type="match status" value="1"/>
</dbReference>
<feature type="region of interest" description="Disordered" evidence="4">
    <location>
        <begin position="121"/>
        <end position="197"/>
    </location>
</feature>
<evidence type="ECO:0000256" key="2">
    <source>
        <dbReference type="ARBA" id="ARBA00023163"/>
    </source>
</evidence>
<dbReference type="NCBIfam" id="TIGR01557">
    <property type="entry name" value="myb_SHAQKYF"/>
    <property type="match status" value="1"/>
</dbReference>
<gene>
    <name evidence="6" type="ORF">B296_00047381</name>
</gene>
<dbReference type="EMBL" id="AMZH03017602">
    <property type="protein sequence ID" value="RRT42754.1"/>
    <property type="molecule type" value="Genomic_DNA"/>
</dbReference>